<comment type="caution">
    <text evidence="4">The sequence shown here is derived from an EMBL/GenBank/DDBJ whole genome shotgun (WGS) entry which is preliminary data.</text>
</comment>
<proteinExistence type="predicted"/>
<organism evidence="4 5">
    <name type="scientific">Seminavis robusta</name>
    <dbReference type="NCBI Taxonomy" id="568900"/>
    <lineage>
        <taxon>Eukaryota</taxon>
        <taxon>Sar</taxon>
        <taxon>Stramenopiles</taxon>
        <taxon>Ochrophyta</taxon>
        <taxon>Bacillariophyta</taxon>
        <taxon>Bacillariophyceae</taxon>
        <taxon>Bacillariophycidae</taxon>
        <taxon>Naviculales</taxon>
        <taxon>Naviculaceae</taxon>
        <taxon>Seminavis</taxon>
    </lineage>
</organism>
<keyword evidence="5" id="KW-1185">Reference proteome</keyword>
<dbReference type="EMBL" id="CAICTM010001932">
    <property type="protein sequence ID" value="CAB9527058.1"/>
    <property type="molecule type" value="Genomic_DNA"/>
</dbReference>
<evidence type="ECO:0000313" key="5">
    <source>
        <dbReference type="Proteomes" id="UP001153069"/>
    </source>
</evidence>
<dbReference type="OrthoDB" id="56626at2759"/>
<evidence type="ECO:0000256" key="3">
    <source>
        <dbReference type="SAM" id="SignalP"/>
    </source>
</evidence>
<keyword evidence="2" id="KW-0472">Membrane</keyword>
<name>A0A9N8EUP8_9STRA</name>
<sequence>MPRESFLICGFVVLLLLLVVDLQGTGRLYDDYQEKESGAEMEQMCSRNGFDLTMKSYNLSHEERSHSSAGSSYRDFNQKNNWICALPASNPTPTYSPHLFSCKLTFHAIPEEDHQAPAKCTKNNEKVVHGKGIPETLQEYVSNWPDSCVRDFQRCYSVHKEKYIIAGLFCRKRWSIPDGVSHISVDCSIKKEATLRRIKEIQTNSEVERRKQTKQATREQVSKTTNDQISGLASQNKQLRQVTIVLVAFGGALLCLCVCCIVLICPQCHLVQENTIHQPVGEDPQGATTSQLPTDERVLVAISA</sequence>
<feature type="region of interest" description="Disordered" evidence="1">
    <location>
        <begin position="206"/>
        <end position="226"/>
    </location>
</feature>
<feature type="chain" id="PRO_5040457087" evidence="3">
    <location>
        <begin position="23"/>
        <end position="304"/>
    </location>
</feature>
<feature type="signal peptide" evidence="3">
    <location>
        <begin position="1"/>
        <end position="22"/>
    </location>
</feature>
<gene>
    <name evidence="4" type="ORF">SEMRO_1934_G306320.1</name>
</gene>
<protein>
    <submittedName>
        <fullName evidence="4">Uncharacterized protein</fullName>
    </submittedName>
</protein>
<feature type="transmembrane region" description="Helical" evidence="2">
    <location>
        <begin position="244"/>
        <end position="265"/>
    </location>
</feature>
<keyword evidence="3" id="KW-0732">Signal</keyword>
<dbReference type="AlphaFoldDB" id="A0A9N8EUP8"/>
<feature type="compositionally biased region" description="Basic and acidic residues" evidence="1">
    <location>
        <begin position="206"/>
        <end position="221"/>
    </location>
</feature>
<keyword evidence="2" id="KW-1133">Transmembrane helix</keyword>
<evidence type="ECO:0000313" key="4">
    <source>
        <dbReference type="EMBL" id="CAB9527058.1"/>
    </source>
</evidence>
<dbReference type="Proteomes" id="UP001153069">
    <property type="component" value="Unassembled WGS sequence"/>
</dbReference>
<keyword evidence="2" id="KW-0812">Transmembrane</keyword>
<evidence type="ECO:0000256" key="2">
    <source>
        <dbReference type="SAM" id="Phobius"/>
    </source>
</evidence>
<evidence type="ECO:0000256" key="1">
    <source>
        <dbReference type="SAM" id="MobiDB-lite"/>
    </source>
</evidence>
<accession>A0A9N8EUP8</accession>
<reference evidence="4" key="1">
    <citation type="submission" date="2020-06" db="EMBL/GenBank/DDBJ databases">
        <authorList>
            <consortium name="Plant Systems Biology data submission"/>
        </authorList>
    </citation>
    <scope>NUCLEOTIDE SEQUENCE</scope>
    <source>
        <strain evidence="4">D6</strain>
    </source>
</reference>